<gene>
    <name evidence="1" type="ORF">MLD38_020811</name>
</gene>
<comment type="caution">
    <text evidence="1">The sequence shown here is derived from an EMBL/GenBank/DDBJ whole genome shotgun (WGS) entry which is preliminary data.</text>
</comment>
<keyword evidence="2" id="KW-1185">Reference proteome</keyword>
<proteinExistence type="predicted"/>
<reference evidence="2" key="1">
    <citation type="journal article" date="2023" name="Front. Plant Sci.">
        <title>Chromosomal-level genome assembly of Melastoma candidum provides insights into trichome evolution.</title>
        <authorList>
            <person name="Zhong Y."/>
            <person name="Wu W."/>
            <person name="Sun C."/>
            <person name="Zou P."/>
            <person name="Liu Y."/>
            <person name="Dai S."/>
            <person name="Zhou R."/>
        </authorList>
    </citation>
    <scope>NUCLEOTIDE SEQUENCE [LARGE SCALE GENOMIC DNA]</scope>
</reference>
<name>A0ACB9QF20_9MYRT</name>
<dbReference type="EMBL" id="CM042885">
    <property type="protein sequence ID" value="KAI4364758.1"/>
    <property type="molecule type" value="Genomic_DNA"/>
</dbReference>
<dbReference type="Proteomes" id="UP001057402">
    <property type="component" value="Chromosome 6"/>
</dbReference>
<evidence type="ECO:0000313" key="2">
    <source>
        <dbReference type="Proteomes" id="UP001057402"/>
    </source>
</evidence>
<protein>
    <submittedName>
        <fullName evidence="1">Uncharacterized protein</fullName>
    </submittedName>
</protein>
<sequence>MCAGSHSARPRRRRSYFVGIAEGEPEGAAGDLMAEAPVQARPMVHVAAAQYPNLLAFPELGHANSAVGAQIPMAAGFEEEGEEAVGIEGVEEGDKGGEAGAEGGEEGGVEVGGKGTLRP</sequence>
<evidence type="ECO:0000313" key="1">
    <source>
        <dbReference type="EMBL" id="KAI4364758.1"/>
    </source>
</evidence>
<accession>A0ACB9QF20</accession>
<organism evidence="1 2">
    <name type="scientific">Melastoma candidum</name>
    <dbReference type="NCBI Taxonomy" id="119954"/>
    <lineage>
        <taxon>Eukaryota</taxon>
        <taxon>Viridiplantae</taxon>
        <taxon>Streptophyta</taxon>
        <taxon>Embryophyta</taxon>
        <taxon>Tracheophyta</taxon>
        <taxon>Spermatophyta</taxon>
        <taxon>Magnoliopsida</taxon>
        <taxon>eudicotyledons</taxon>
        <taxon>Gunneridae</taxon>
        <taxon>Pentapetalae</taxon>
        <taxon>rosids</taxon>
        <taxon>malvids</taxon>
        <taxon>Myrtales</taxon>
        <taxon>Melastomataceae</taxon>
        <taxon>Melastomatoideae</taxon>
        <taxon>Melastomateae</taxon>
        <taxon>Melastoma</taxon>
    </lineage>
</organism>